<feature type="region of interest" description="Disordered" evidence="1">
    <location>
        <begin position="1"/>
        <end position="23"/>
    </location>
</feature>
<dbReference type="InParanoid" id="A0A0P0VUE6"/>
<gene>
    <name evidence="3" type="ordered locus">Os03g0197150</name>
    <name evidence="3" type="ORF">OSNPB_030197150</name>
</gene>
<name>A0A0P0VUE6_ORYSJ</name>
<evidence type="ECO:0000256" key="1">
    <source>
        <dbReference type="SAM" id="MobiDB-lite"/>
    </source>
</evidence>
<dbReference type="PaxDb" id="39947-A0A0P0VUE6"/>
<keyword evidence="4" id="KW-1185">Reference proteome</keyword>
<dbReference type="EMBL" id="AP014959">
    <property type="protein sequence ID" value="BAS82779.1"/>
    <property type="molecule type" value="Genomic_DNA"/>
</dbReference>
<protein>
    <submittedName>
        <fullName evidence="3">Os03g0197150 protein</fullName>
    </submittedName>
</protein>
<sequence>MSRRVGGWRQARSRFRGSGAATQRNFKRATTTAALGVVDLGYGGSDVGDLERVAAVSLRSGVSGLGDADTTVATSAMVHLARRRSKTAWAPSITAAMVWWLGFARMHGS</sequence>
<evidence type="ECO:0000313" key="4">
    <source>
        <dbReference type="Proteomes" id="UP000059680"/>
    </source>
</evidence>
<dbReference type="AlphaFoldDB" id="A0A0P0VUE6"/>
<dbReference type="Proteomes" id="UP000059680">
    <property type="component" value="Chromosome 3"/>
</dbReference>
<feature type="transmembrane region" description="Helical" evidence="2">
    <location>
        <begin position="87"/>
        <end position="106"/>
    </location>
</feature>
<reference evidence="3 4" key="3">
    <citation type="journal article" date="2013" name="Rice">
        <title>Improvement of the Oryza sativa Nipponbare reference genome using next generation sequence and optical map data.</title>
        <authorList>
            <person name="Kawahara Y."/>
            <person name="de la Bastide M."/>
            <person name="Hamilton J.P."/>
            <person name="Kanamori H."/>
            <person name="McCombie W.R."/>
            <person name="Ouyang S."/>
            <person name="Schwartz D.C."/>
            <person name="Tanaka T."/>
            <person name="Wu J."/>
            <person name="Zhou S."/>
            <person name="Childs K.L."/>
            <person name="Davidson R.M."/>
            <person name="Lin H."/>
            <person name="Quesada-Ocampo L."/>
            <person name="Vaillancourt B."/>
            <person name="Sakai H."/>
            <person name="Lee S.S."/>
            <person name="Kim J."/>
            <person name="Numa H."/>
            <person name="Itoh T."/>
            <person name="Buell C.R."/>
            <person name="Matsumoto T."/>
        </authorList>
    </citation>
    <scope>NUCLEOTIDE SEQUENCE [LARGE SCALE GENOMIC DNA]</scope>
    <source>
        <strain evidence="4">cv. Nipponbare</strain>
    </source>
</reference>
<reference evidence="3 4" key="2">
    <citation type="journal article" date="2013" name="Plant Cell Physiol.">
        <title>Rice Annotation Project Database (RAP-DB): an integrative and interactive database for rice genomics.</title>
        <authorList>
            <person name="Sakai H."/>
            <person name="Lee S.S."/>
            <person name="Tanaka T."/>
            <person name="Numa H."/>
            <person name="Kim J."/>
            <person name="Kawahara Y."/>
            <person name="Wakimoto H."/>
            <person name="Yang C.C."/>
            <person name="Iwamoto M."/>
            <person name="Abe T."/>
            <person name="Yamada Y."/>
            <person name="Muto A."/>
            <person name="Inokuchi H."/>
            <person name="Ikemura T."/>
            <person name="Matsumoto T."/>
            <person name="Sasaki T."/>
            <person name="Itoh T."/>
        </authorList>
    </citation>
    <scope>NUCLEOTIDE SEQUENCE [LARGE SCALE GENOMIC DNA]</scope>
    <source>
        <strain evidence="4">cv. Nipponbare</strain>
    </source>
</reference>
<evidence type="ECO:0000256" key="2">
    <source>
        <dbReference type="SAM" id="Phobius"/>
    </source>
</evidence>
<keyword evidence="2" id="KW-1133">Transmembrane helix</keyword>
<keyword evidence="2" id="KW-0472">Membrane</keyword>
<organism evidence="3 4">
    <name type="scientific">Oryza sativa subsp. japonica</name>
    <name type="common">Rice</name>
    <dbReference type="NCBI Taxonomy" id="39947"/>
    <lineage>
        <taxon>Eukaryota</taxon>
        <taxon>Viridiplantae</taxon>
        <taxon>Streptophyta</taxon>
        <taxon>Embryophyta</taxon>
        <taxon>Tracheophyta</taxon>
        <taxon>Spermatophyta</taxon>
        <taxon>Magnoliopsida</taxon>
        <taxon>Liliopsida</taxon>
        <taxon>Poales</taxon>
        <taxon>Poaceae</taxon>
        <taxon>BOP clade</taxon>
        <taxon>Oryzoideae</taxon>
        <taxon>Oryzeae</taxon>
        <taxon>Oryzinae</taxon>
        <taxon>Oryza</taxon>
        <taxon>Oryza sativa</taxon>
    </lineage>
</organism>
<accession>A0A0P0VUE6</accession>
<evidence type="ECO:0000313" key="3">
    <source>
        <dbReference type="EMBL" id="BAS82779.1"/>
    </source>
</evidence>
<keyword evidence="2" id="KW-0812">Transmembrane</keyword>
<reference evidence="4" key="1">
    <citation type="journal article" date="2005" name="Nature">
        <title>The map-based sequence of the rice genome.</title>
        <authorList>
            <consortium name="International rice genome sequencing project (IRGSP)"/>
            <person name="Matsumoto T."/>
            <person name="Wu J."/>
            <person name="Kanamori H."/>
            <person name="Katayose Y."/>
            <person name="Fujisawa M."/>
            <person name="Namiki N."/>
            <person name="Mizuno H."/>
            <person name="Yamamoto K."/>
            <person name="Antonio B.A."/>
            <person name="Baba T."/>
            <person name="Sakata K."/>
            <person name="Nagamura Y."/>
            <person name="Aoki H."/>
            <person name="Arikawa K."/>
            <person name="Arita K."/>
            <person name="Bito T."/>
            <person name="Chiden Y."/>
            <person name="Fujitsuka N."/>
            <person name="Fukunaka R."/>
            <person name="Hamada M."/>
            <person name="Harada C."/>
            <person name="Hayashi A."/>
            <person name="Hijishita S."/>
            <person name="Honda M."/>
            <person name="Hosokawa S."/>
            <person name="Ichikawa Y."/>
            <person name="Idonuma A."/>
            <person name="Iijima M."/>
            <person name="Ikeda M."/>
            <person name="Ikeno M."/>
            <person name="Ito K."/>
            <person name="Ito S."/>
            <person name="Ito T."/>
            <person name="Ito Y."/>
            <person name="Ito Y."/>
            <person name="Iwabuchi A."/>
            <person name="Kamiya K."/>
            <person name="Karasawa W."/>
            <person name="Kurita K."/>
            <person name="Katagiri S."/>
            <person name="Kikuta A."/>
            <person name="Kobayashi H."/>
            <person name="Kobayashi N."/>
            <person name="Machita K."/>
            <person name="Maehara T."/>
            <person name="Masukawa M."/>
            <person name="Mizubayashi T."/>
            <person name="Mukai Y."/>
            <person name="Nagasaki H."/>
            <person name="Nagata Y."/>
            <person name="Naito S."/>
            <person name="Nakashima M."/>
            <person name="Nakama Y."/>
            <person name="Nakamichi Y."/>
            <person name="Nakamura M."/>
            <person name="Meguro A."/>
            <person name="Negishi M."/>
            <person name="Ohta I."/>
            <person name="Ohta T."/>
            <person name="Okamoto M."/>
            <person name="Ono N."/>
            <person name="Saji S."/>
            <person name="Sakaguchi M."/>
            <person name="Sakai K."/>
            <person name="Shibata M."/>
            <person name="Shimokawa T."/>
            <person name="Song J."/>
            <person name="Takazaki Y."/>
            <person name="Terasawa K."/>
            <person name="Tsugane M."/>
            <person name="Tsuji K."/>
            <person name="Ueda S."/>
            <person name="Waki K."/>
            <person name="Yamagata H."/>
            <person name="Yamamoto M."/>
            <person name="Yamamoto S."/>
            <person name="Yamane H."/>
            <person name="Yoshiki S."/>
            <person name="Yoshihara R."/>
            <person name="Yukawa K."/>
            <person name="Zhong H."/>
            <person name="Yano M."/>
            <person name="Yuan Q."/>
            <person name="Ouyang S."/>
            <person name="Liu J."/>
            <person name="Jones K.M."/>
            <person name="Gansberger K."/>
            <person name="Moffat K."/>
            <person name="Hill J."/>
            <person name="Bera J."/>
            <person name="Fadrosh D."/>
            <person name="Jin S."/>
            <person name="Johri S."/>
            <person name="Kim M."/>
            <person name="Overton L."/>
            <person name="Reardon M."/>
            <person name="Tsitrin T."/>
            <person name="Vuong H."/>
            <person name="Weaver B."/>
            <person name="Ciecko A."/>
            <person name="Tallon L."/>
            <person name="Jackson J."/>
            <person name="Pai G."/>
            <person name="Aken S.V."/>
            <person name="Utterback T."/>
            <person name="Reidmuller S."/>
            <person name="Feldblyum T."/>
            <person name="Hsiao J."/>
            <person name="Zismann V."/>
            <person name="Iobst S."/>
            <person name="de Vazeille A.R."/>
            <person name="Buell C.R."/>
            <person name="Ying K."/>
            <person name="Li Y."/>
            <person name="Lu T."/>
            <person name="Huang Y."/>
            <person name="Zhao Q."/>
            <person name="Feng Q."/>
            <person name="Zhang L."/>
            <person name="Zhu J."/>
            <person name="Weng Q."/>
            <person name="Mu J."/>
            <person name="Lu Y."/>
            <person name="Fan D."/>
            <person name="Liu Y."/>
            <person name="Guan J."/>
            <person name="Zhang Y."/>
            <person name="Yu S."/>
            <person name="Liu X."/>
            <person name="Zhang Y."/>
            <person name="Hong G."/>
            <person name="Han B."/>
            <person name="Choisne N."/>
            <person name="Demange N."/>
            <person name="Orjeda G."/>
            <person name="Samain S."/>
            <person name="Cattolico L."/>
            <person name="Pelletier E."/>
            <person name="Couloux A."/>
            <person name="Segurens B."/>
            <person name="Wincker P."/>
            <person name="D'Hont A."/>
            <person name="Scarpelli C."/>
            <person name="Weissenbach J."/>
            <person name="Salanoubat M."/>
            <person name="Quetier F."/>
            <person name="Yu Y."/>
            <person name="Kim H.R."/>
            <person name="Rambo T."/>
            <person name="Currie J."/>
            <person name="Collura K."/>
            <person name="Luo M."/>
            <person name="Yang T."/>
            <person name="Ammiraju J.S.S."/>
            <person name="Engler F."/>
            <person name="Soderlund C."/>
            <person name="Wing R.A."/>
            <person name="Palmer L.E."/>
            <person name="de la Bastide M."/>
            <person name="Spiegel L."/>
            <person name="Nascimento L."/>
            <person name="Zutavern T."/>
            <person name="O'Shaughnessy A."/>
            <person name="Dike S."/>
            <person name="Dedhia N."/>
            <person name="Preston R."/>
            <person name="Balija V."/>
            <person name="McCombie W.R."/>
            <person name="Chow T."/>
            <person name="Chen H."/>
            <person name="Chung M."/>
            <person name="Chen C."/>
            <person name="Shaw J."/>
            <person name="Wu H."/>
            <person name="Hsiao K."/>
            <person name="Chao Y."/>
            <person name="Chu M."/>
            <person name="Cheng C."/>
            <person name="Hour A."/>
            <person name="Lee P."/>
            <person name="Lin S."/>
            <person name="Lin Y."/>
            <person name="Liou J."/>
            <person name="Liu S."/>
            <person name="Hsing Y."/>
            <person name="Raghuvanshi S."/>
            <person name="Mohanty A."/>
            <person name="Bharti A.K."/>
            <person name="Gaur A."/>
            <person name="Gupta V."/>
            <person name="Kumar D."/>
            <person name="Ravi V."/>
            <person name="Vij S."/>
            <person name="Kapur A."/>
            <person name="Khurana P."/>
            <person name="Khurana P."/>
            <person name="Khurana J.P."/>
            <person name="Tyagi A.K."/>
            <person name="Gaikwad K."/>
            <person name="Singh A."/>
            <person name="Dalal V."/>
            <person name="Srivastava S."/>
            <person name="Dixit A."/>
            <person name="Pal A.K."/>
            <person name="Ghazi I.A."/>
            <person name="Yadav M."/>
            <person name="Pandit A."/>
            <person name="Bhargava A."/>
            <person name="Sureshbabu K."/>
            <person name="Batra K."/>
            <person name="Sharma T.R."/>
            <person name="Mohapatra T."/>
            <person name="Singh N.K."/>
            <person name="Messing J."/>
            <person name="Nelson A.B."/>
            <person name="Fuks G."/>
            <person name="Kavchok S."/>
            <person name="Keizer G."/>
            <person name="Linton E."/>
            <person name="Llaca V."/>
            <person name="Song R."/>
            <person name="Tanyolac B."/>
            <person name="Young S."/>
            <person name="Ho-Il K."/>
            <person name="Hahn J.H."/>
            <person name="Sangsakoo G."/>
            <person name="Vanavichit A."/>
            <person name="de Mattos Luiz.A.T."/>
            <person name="Zimmer P.D."/>
            <person name="Malone G."/>
            <person name="Dellagostin O."/>
            <person name="de Oliveira A.C."/>
            <person name="Bevan M."/>
            <person name="Bancroft I."/>
            <person name="Minx P."/>
            <person name="Cordum H."/>
            <person name="Wilson R."/>
            <person name="Cheng Z."/>
            <person name="Jin W."/>
            <person name="Jiang J."/>
            <person name="Leong S.A."/>
            <person name="Iwama H."/>
            <person name="Gojobori T."/>
            <person name="Itoh T."/>
            <person name="Niimura Y."/>
            <person name="Fujii Y."/>
            <person name="Habara T."/>
            <person name="Sakai H."/>
            <person name="Sato Y."/>
            <person name="Wilson G."/>
            <person name="Kumar K."/>
            <person name="McCouch S."/>
            <person name="Juretic N."/>
            <person name="Hoen D."/>
            <person name="Wright S."/>
            <person name="Bruskiewich R."/>
            <person name="Bureau T."/>
            <person name="Miyao A."/>
            <person name="Hirochika H."/>
            <person name="Nishikawa T."/>
            <person name="Kadowaki K."/>
            <person name="Sugiura M."/>
            <person name="Burr B."/>
            <person name="Sasaki T."/>
        </authorList>
    </citation>
    <scope>NUCLEOTIDE SEQUENCE [LARGE SCALE GENOMIC DNA]</scope>
    <source>
        <strain evidence="4">cv. Nipponbare</strain>
    </source>
</reference>
<proteinExistence type="predicted"/>